<feature type="region of interest" description="Disordered" evidence="4">
    <location>
        <begin position="558"/>
        <end position="629"/>
    </location>
</feature>
<dbReference type="AlphaFoldDB" id="A0A1Y2A5G5"/>
<dbReference type="EMBL" id="MCOG01000324">
    <property type="protein sequence ID" value="ORY17742.1"/>
    <property type="molecule type" value="Genomic_DNA"/>
</dbReference>
<keyword evidence="6" id="KW-0732">Signal</keyword>
<feature type="region of interest" description="Disordered" evidence="4">
    <location>
        <begin position="826"/>
        <end position="906"/>
    </location>
</feature>
<proteinExistence type="predicted"/>
<feature type="compositionally biased region" description="Acidic residues" evidence="4">
    <location>
        <begin position="127"/>
        <end position="141"/>
    </location>
</feature>
<keyword evidence="5" id="KW-0812">Transmembrane</keyword>
<gene>
    <name evidence="8" type="ORF">LY90DRAFT_708312</name>
</gene>
<accession>A0A1Y2A5G5</accession>
<dbReference type="SMART" id="SM00326">
    <property type="entry name" value="SH3"/>
    <property type="match status" value="1"/>
</dbReference>
<keyword evidence="5" id="KW-0472">Membrane</keyword>
<organism evidence="8 9">
    <name type="scientific">Neocallimastix californiae</name>
    <dbReference type="NCBI Taxonomy" id="1754190"/>
    <lineage>
        <taxon>Eukaryota</taxon>
        <taxon>Fungi</taxon>
        <taxon>Fungi incertae sedis</taxon>
        <taxon>Chytridiomycota</taxon>
        <taxon>Chytridiomycota incertae sedis</taxon>
        <taxon>Neocallimastigomycetes</taxon>
        <taxon>Neocallimastigales</taxon>
        <taxon>Neocallimastigaceae</taxon>
        <taxon>Neocallimastix</taxon>
    </lineage>
</organism>
<keyword evidence="3" id="KW-0175">Coiled coil</keyword>
<dbReference type="InterPro" id="IPR001452">
    <property type="entry name" value="SH3_domain"/>
</dbReference>
<dbReference type="STRING" id="1754190.A0A1Y2A5G5"/>
<feature type="compositionally biased region" description="Low complexity" evidence="4">
    <location>
        <begin position="591"/>
        <end position="624"/>
    </location>
</feature>
<name>A0A1Y2A5G5_9FUNG</name>
<reference evidence="8 9" key="1">
    <citation type="submission" date="2016-08" db="EMBL/GenBank/DDBJ databases">
        <title>A Parts List for Fungal Cellulosomes Revealed by Comparative Genomics.</title>
        <authorList>
            <consortium name="DOE Joint Genome Institute"/>
            <person name="Haitjema C.H."/>
            <person name="Gilmore S.P."/>
            <person name="Henske J.K."/>
            <person name="Solomon K.V."/>
            <person name="De Groot R."/>
            <person name="Kuo A."/>
            <person name="Mondo S.J."/>
            <person name="Salamov A.A."/>
            <person name="Labutti K."/>
            <person name="Zhao Z."/>
            <person name="Chiniquy J."/>
            <person name="Barry K."/>
            <person name="Brewer H.M."/>
            <person name="Purvine S.O."/>
            <person name="Wright A.T."/>
            <person name="Boxma B."/>
            <person name="Van Alen T."/>
            <person name="Hackstein J.H."/>
            <person name="Baker S.E."/>
            <person name="Grigoriev I.V."/>
            <person name="O'Malley M.A."/>
        </authorList>
    </citation>
    <scope>NUCLEOTIDE SEQUENCE [LARGE SCALE GENOMIC DNA]</scope>
    <source>
        <strain evidence="8 9">G1</strain>
    </source>
</reference>
<dbReference type="PROSITE" id="PS50002">
    <property type="entry name" value="SH3"/>
    <property type="match status" value="1"/>
</dbReference>
<dbReference type="InterPro" id="IPR036028">
    <property type="entry name" value="SH3-like_dom_sf"/>
</dbReference>
<dbReference type="Gene3D" id="2.30.30.40">
    <property type="entry name" value="SH3 Domains"/>
    <property type="match status" value="1"/>
</dbReference>
<feature type="coiled-coil region" evidence="3">
    <location>
        <begin position="663"/>
        <end position="750"/>
    </location>
</feature>
<feature type="chain" id="PRO_5012892260" description="SH3 domain-containing protein" evidence="6">
    <location>
        <begin position="21"/>
        <end position="906"/>
    </location>
</feature>
<dbReference type="SUPFAM" id="SSF50044">
    <property type="entry name" value="SH3-domain"/>
    <property type="match status" value="1"/>
</dbReference>
<keyword evidence="5" id="KW-1133">Transmembrane helix</keyword>
<evidence type="ECO:0000313" key="9">
    <source>
        <dbReference type="Proteomes" id="UP000193920"/>
    </source>
</evidence>
<keyword evidence="9" id="KW-1185">Reference proteome</keyword>
<evidence type="ECO:0000313" key="8">
    <source>
        <dbReference type="EMBL" id="ORY17742.1"/>
    </source>
</evidence>
<feature type="compositionally biased region" description="Low complexity" evidence="4">
    <location>
        <begin position="148"/>
        <end position="167"/>
    </location>
</feature>
<feature type="transmembrane region" description="Helical" evidence="5">
    <location>
        <begin position="227"/>
        <end position="249"/>
    </location>
</feature>
<dbReference type="OrthoDB" id="2152121at2759"/>
<evidence type="ECO:0000256" key="3">
    <source>
        <dbReference type="SAM" id="Coils"/>
    </source>
</evidence>
<evidence type="ECO:0000256" key="4">
    <source>
        <dbReference type="SAM" id="MobiDB-lite"/>
    </source>
</evidence>
<feature type="domain" description="SH3" evidence="7">
    <location>
        <begin position="331"/>
        <end position="398"/>
    </location>
</feature>
<keyword evidence="1 2" id="KW-0728">SH3 domain</keyword>
<feature type="region of interest" description="Disordered" evidence="4">
    <location>
        <begin position="123"/>
        <end position="207"/>
    </location>
</feature>
<feature type="signal peptide" evidence="6">
    <location>
        <begin position="1"/>
        <end position="20"/>
    </location>
</feature>
<comment type="caution">
    <text evidence="8">The sequence shown here is derived from an EMBL/GenBank/DDBJ whole genome shotgun (WGS) entry which is preliminary data.</text>
</comment>
<feature type="region of interest" description="Disordered" evidence="4">
    <location>
        <begin position="406"/>
        <end position="427"/>
    </location>
</feature>
<feature type="compositionally biased region" description="Polar residues" evidence="4">
    <location>
        <begin position="514"/>
        <end position="528"/>
    </location>
</feature>
<feature type="compositionally biased region" description="Polar residues" evidence="4">
    <location>
        <begin position="575"/>
        <end position="590"/>
    </location>
</feature>
<evidence type="ECO:0000256" key="6">
    <source>
        <dbReference type="SAM" id="SignalP"/>
    </source>
</evidence>
<feature type="compositionally biased region" description="Polar residues" evidence="4">
    <location>
        <begin position="168"/>
        <end position="207"/>
    </location>
</feature>
<dbReference type="Proteomes" id="UP000193920">
    <property type="component" value="Unassembled WGS sequence"/>
</dbReference>
<evidence type="ECO:0000256" key="2">
    <source>
        <dbReference type="PROSITE-ProRule" id="PRU00192"/>
    </source>
</evidence>
<protein>
    <recommendedName>
        <fullName evidence="7">SH3 domain-containing protein</fullName>
    </recommendedName>
</protein>
<feature type="region of interest" description="Disordered" evidence="4">
    <location>
        <begin position="493"/>
        <end position="528"/>
    </location>
</feature>
<sequence length="906" mass="103284">MFKNFLLFVLTILFLNFSYGSIKVKPNYGKIEIGEKVTISWDLNDKVNNATLSYYSIKNFDNNRKNFNILNSIFEKTSDYTWEIPKELKNDIGYFIIWNDDDKLIERSNNILIVNTSNKINKREVEGEGEGDGEGEGEGVNEEEKPSNDTNDNETTSSSSNSDSGNTEASTESHLNSSTKKTLTVNTSESLTPISSDSQINNISENTRETAVQSKFNEFMENYKDHIYYIVGGGILAVLVVVLIAFKFFSRKNEIPNGKRSIKRFTIHEDMVPPISMYSDAWKNTMSKNKGFNTLSKNNTQKSMGSETEQLINNGDSLISEAEKFAREHGLTDKEWVARKDYIPYREDELEVYEGNRIKVFELYDDLWCYGMNLDHYGTLSNNNEGMFPSSILPISVITKLLNDTGKNTNKSSDTNTPVNGTNGEKNNTQYEVTIDVSDVTNNNTSPNIIVTPENNKDARKSGAQFSIQQPLSVSLVPPKALPVIPNLNRSSSLRSSVHRKRNSNIIEPGKSPLISNSNKKRGSQLSNISNEIEVPTITTTKPKTSIQNKLLFISTNSQKESKHEDAKALLGSPESDSQSKSIDESMTSQNISSDNINVNINSNNTNNTNNYNNNNTNNNSNDSNVDHTNLKQKQPIENSTQNMIVTDDNDNSIDKRKDEIYQQQLLIQKQREQLQKQQIEQQKLQEQLKQQQIQQQLQQQEIQKQLQQLQQIQQEKERQILEQKQQLQQQIQQQQIEQQQLRIQREKQQIIQKSKLKEIEYERERLLQASLMKQDDRDNTLPSYSEAVNNNFASSSNSSEMVDGFPLPPQVNNNFMANTSKSFASPVLNSKSDDENPELYPRNTSYKHQIQKRDNAPEVYPRNISKAYVDEHPSIGRKIKQRKPEGSSSQKMSSKEKEASNMNYQ</sequence>
<evidence type="ECO:0000256" key="1">
    <source>
        <dbReference type="ARBA" id="ARBA00022443"/>
    </source>
</evidence>
<evidence type="ECO:0000256" key="5">
    <source>
        <dbReference type="SAM" id="Phobius"/>
    </source>
</evidence>
<evidence type="ECO:0000259" key="7">
    <source>
        <dbReference type="PROSITE" id="PS50002"/>
    </source>
</evidence>